<evidence type="ECO:0000313" key="1">
    <source>
        <dbReference type="EMBL" id="MBH1652323.1"/>
    </source>
</evidence>
<proteinExistence type="predicted"/>
<accession>A0A6B8IZH6</accession>
<protein>
    <submittedName>
        <fullName evidence="1">Uncharacterized protein</fullName>
    </submittedName>
</protein>
<comment type="caution">
    <text evidence="1">The sequence shown here is derived from an EMBL/GenBank/DDBJ whole genome shotgun (WGS) entry which is preliminary data.</text>
</comment>
<sequence length="89" mass="10038">MYWLYLLLALGCFAFALKTPSPGLMTLCLLAALAFLLAWVRGRYVARFGDPQRDPSTLVDAEELRRLREQAQARRGDDSNDHDPSPLSK</sequence>
<evidence type="ECO:0000313" key="2">
    <source>
        <dbReference type="Proteomes" id="UP000625930"/>
    </source>
</evidence>
<dbReference type="EMBL" id="JADUNP010000014">
    <property type="protein sequence ID" value="MBH1652323.1"/>
    <property type="molecule type" value="Genomic_DNA"/>
</dbReference>
<gene>
    <name evidence="1" type="ORF">I5U67_09100</name>
</gene>
<dbReference type="RefSeq" id="WP_154261788.1">
    <property type="nucleotide sequence ID" value="NZ_CP040438.1"/>
</dbReference>
<dbReference type="Proteomes" id="UP000625930">
    <property type="component" value="Unassembled WGS sequence"/>
</dbReference>
<name>A0A6B8IZH6_STEMA</name>
<organism evidence="1 2">
    <name type="scientific">Stenotrophomonas maltophilia</name>
    <name type="common">Pseudomonas maltophilia</name>
    <name type="synonym">Xanthomonas maltophilia</name>
    <dbReference type="NCBI Taxonomy" id="40324"/>
    <lineage>
        <taxon>Bacteria</taxon>
        <taxon>Pseudomonadati</taxon>
        <taxon>Pseudomonadota</taxon>
        <taxon>Gammaproteobacteria</taxon>
        <taxon>Lysobacterales</taxon>
        <taxon>Lysobacteraceae</taxon>
        <taxon>Stenotrophomonas</taxon>
        <taxon>Stenotrophomonas maltophilia group</taxon>
    </lineage>
</organism>
<reference evidence="1" key="1">
    <citation type="submission" date="2020-11" db="EMBL/GenBank/DDBJ databases">
        <title>Enhanced detection system for hospital associated transmission using whole genome sequencing surveillance.</title>
        <authorList>
            <person name="Harrison L.H."/>
            <person name="Van Tyne D."/>
            <person name="Marsh J.W."/>
            <person name="Griffith M.P."/>
            <person name="Snyder D.J."/>
            <person name="Cooper V.S."/>
            <person name="Mustapha M."/>
        </authorList>
    </citation>
    <scope>NUCLEOTIDE SEQUENCE</scope>
    <source>
        <strain evidence="1">STEN00091</strain>
    </source>
</reference>
<dbReference type="AlphaFoldDB" id="A0A6B8IZH6"/>